<evidence type="ECO:0000313" key="1">
    <source>
        <dbReference type="EMBL" id="JAH72667.1"/>
    </source>
</evidence>
<sequence length="42" mass="4596">MCTFIGFELVSVQIGPTMMPGTATFHTAHTYAQGDVNLYVFV</sequence>
<dbReference type="AlphaFoldDB" id="A0A0E9V3P8"/>
<organism evidence="1">
    <name type="scientific">Anguilla anguilla</name>
    <name type="common">European freshwater eel</name>
    <name type="synonym">Muraena anguilla</name>
    <dbReference type="NCBI Taxonomy" id="7936"/>
    <lineage>
        <taxon>Eukaryota</taxon>
        <taxon>Metazoa</taxon>
        <taxon>Chordata</taxon>
        <taxon>Craniata</taxon>
        <taxon>Vertebrata</taxon>
        <taxon>Euteleostomi</taxon>
        <taxon>Actinopterygii</taxon>
        <taxon>Neopterygii</taxon>
        <taxon>Teleostei</taxon>
        <taxon>Anguilliformes</taxon>
        <taxon>Anguillidae</taxon>
        <taxon>Anguilla</taxon>
    </lineage>
</organism>
<name>A0A0E9V3P8_ANGAN</name>
<dbReference type="EMBL" id="GBXM01035910">
    <property type="protein sequence ID" value="JAH72667.1"/>
    <property type="molecule type" value="Transcribed_RNA"/>
</dbReference>
<proteinExistence type="predicted"/>
<reference evidence="1" key="1">
    <citation type="submission" date="2014-11" db="EMBL/GenBank/DDBJ databases">
        <authorList>
            <person name="Amaro Gonzalez C."/>
        </authorList>
    </citation>
    <scope>NUCLEOTIDE SEQUENCE</scope>
</reference>
<protein>
    <submittedName>
        <fullName evidence="1">Uncharacterized protein</fullName>
    </submittedName>
</protein>
<reference evidence="1" key="2">
    <citation type="journal article" date="2015" name="Fish Shellfish Immunol.">
        <title>Early steps in the European eel (Anguilla anguilla)-Vibrio vulnificus interaction in the gills: Role of the RtxA13 toxin.</title>
        <authorList>
            <person name="Callol A."/>
            <person name="Pajuelo D."/>
            <person name="Ebbesson L."/>
            <person name="Teles M."/>
            <person name="MacKenzie S."/>
            <person name="Amaro C."/>
        </authorList>
    </citation>
    <scope>NUCLEOTIDE SEQUENCE</scope>
</reference>
<accession>A0A0E9V3P8</accession>